<evidence type="ECO:0000256" key="1">
    <source>
        <dbReference type="ARBA" id="ARBA00022729"/>
    </source>
</evidence>
<name>A0AAI9IGK2_9BURK</name>
<reference evidence="3 4" key="1">
    <citation type="journal article" date="2013" name="Front. Microbiol.">
        <title>The genome of the endophytic bacterium H. frisingense GSF30(T) identifies diverse strategies in the Herbaspirillum genus to interact with plants.</title>
        <authorList>
            <person name="Straub D."/>
            <person name="Rothballer M."/>
            <person name="Hartmann A."/>
            <person name="Ludewig U."/>
        </authorList>
    </citation>
    <scope>NUCLEOTIDE SEQUENCE [LARGE SCALE GENOMIC DNA]</scope>
    <source>
        <strain evidence="3 4">GSF30</strain>
    </source>
</reference>
<dbReference type="SMART" id="SM00749">
    <property type="entry name" value="BON"/>
    <property type="match status" value="2"/>
</dbReference>
<keyword evidence="3" id="KW-0449">Lipoprotein</keyword>
<dbReference type="RefSeq" id="WP_006462189.1">
    <property type="nucleotide sequence ID" value="NZ_AEEC02000005.1"/>
</dbReference>
<dbReference type="AlphaFoldDB" id="A0AAI9IGK2"/>
<dbReference type="Gene3D" id="3.30.1340.30">
    <property type="match status" value="3"/>
</dbReference>
<evidence type="ECO:0000313" key="4">
    <source>
        <dbReference type="Proteomes" id="UP000006772"/>
    </source>
</evidence>
<feature type="domain" description="BON" evidence="2">
    <location>
        <begin position="3"/>
        <end position="71"/>
    </location>
</feature>
<dbReference type="EMBL" id="AEEC02000005">
    <property type="protein sequence ID" value="EOA05823.1"/>
    <property type="molecule type" value="Genomic_DNA"/>
</dbReference>
<gene>
    <name evidence="3" type="ORF">HFRIS_005173</name>
</gene>
<feature type="domain" description="BON" evidence="2">
    <location>
        <begin position="78"/>
        <end position="146"/>
    </location>
</feature>
<keyword evidence="1" id="KW-0732">Signal</keyword>
<dbReference type="Pfam" id="PF04972">
    <property type="entry name" value="BON"/>
    <property type="match status" value="3"/>
</dbReference>
<sequence>MKSDHQLRQEVMDELAWDTAFDDNRIGVEVVDGVVTLTGHLSSYAQKYAAERAALRVGGLKGLAVEIDVRLPGASQRLDSDIAASARNALEWNVVLPREGIQIKVEGGWITLTGQVEFDYQREAAEQSLRNLFGLIGISNQLTVQARAVPRDIKSSIEAALQRRAHVQTKALYVTVNDRVVTLTGMVSSLAERQEAHRAALHTPGVERVIDDIVVV</sequence>
<accession>A0AAI9IGK2</accession>
<feature type="domain" description="BON" evidence="2">
    <location>
        <begin position="149"/>
        <end position="216"/>
    </location>
</feature>
<dbReference type="Proteomes" id="UP000006772">
    <property type="component" value="Unassembled WGS sequence"/>
</dbReference>
<dbReference type="InterPro" id="IPR014004">
    <property type="entry name" value="Transpt-assoc_nodulatn_dom_bac"/>
</dbReference>
<dbReference type="PANTHER" id="PTHR34606">
    <property type="entry name" value="BON DOMAIN-CONTAINING PROTEIN"/>
    <property type="match status" value="1"/>
</dbReference>
<comment type="caution">
    <text evidence="3">The sequence shown here is derived from an EMBL/GenBank/DDBJ whole genome shotgun (WGS) entry which is preliminary data.</text>
</comment>
<proteinExistence type="predicted"/>
<dbReference type="PANTHER" id="PTHR34606:SF4">
    <property type="entry name" value="OUTER MEMBRANE LIPOPROTEIN DOLP"/>
    <property type="match status" value="1"/>
</dbReference>
<evidence type="ECO:0000313" key="3">
    <source>
        <dbReference type="EMBL" id="EOA05823.1"/>
    </source>
</evidence>
<protein>
    <submittedName>
        <fullName evidence="3">Periplasmic or secreted lipoprotein</fullName>
    </submittedName>
</protein>
<evidence type="ECO:0000259" key="2">
    <source>
        <dbReference type="PROSITE" id="PS50914"/>
    </source>
</evidence>
<dbReference type="InterPro" id="IPR007055">
    <property type="entry name" value="BON_dom"/>
</dbReference>
<dbReference type="InterPro" id="IPR051686">
    <property type="entry name" value="Lipoprotein_DolP"/>
</dbReference>
<dbReference type="PROSITE" id="PS50914">
    <property type="entry name" value="BON"/>
    <property type="match status" value="3"/>
</dbReference>
<organism evidence="3 4">
    <name type="scientific">Herbaspirillum frisingense GSF30</name>
    <dbReference type="NCBI Taxonomy" id="864073"/>
    <lineage>
        <taxon>Bacteria</taxon>
        <taxon>Pseudomonadati</taxon>
        <taxon>Pseudomonadota</taxon>
        <taxon>Betaproteobacteria</taxon>
        <taxon>Burkholderiales</taxon>
        <taxon>Oxalobacteraceae</taxon>
        <taxon>Herbaspirillum</taxon>
    </lineage>
</organism>